<evidence type="ECO:0000256" key="2">
    <source>
        <dbReference type="ARBA" id="ARBA00009399"/>
    </source>
</evidence>
<organism evidence="8 9">
    <name type="scientific">Actinoplanes missouriensis (strain ATCC 14538 / DSM 43046 / CBS 188.64 / JCM 3121 / NBRC 102363 / NCIMB 12654 / NRRL B-3342 / UNCC 431)</name>
    <dbReference type="NCBI Taxonomy" id="512565"/>
    <lineage>
        <taxon>Bacteria</taxon>
        <taxon>Bacillati</taxon>
        <taxon>Actinomycetota</taxon>
        <taxon>Actinomycetes</taxon>
        <taxon>Micromonosporales</taxon>
        <taxon>Micromonosporaceae</taxon>
        <taxon>Actinoplanes</taxon>
    </lineage>
</organism>
<dbReference type="PATRIC" id="fig|512565.3.peg.7449"/>
<evidence type="ECO:0000256" key="4">
    <source>
        <dbReference type="ARBA" id="ARBA00022989"/>
    </source>
</evidence>
<dbReference type="PANTHER" id="PTHR38459:SF1">
    <property type="entry name" value="PROPHAGE BACTOPRENOL-LINKED GLUCOSE TRANSLOCASE HOMOLOG"/>
    <property type="match status" value="1"/>
</dbReference>
<dbReference type="AlphaFoldDB" id="I0HI22"/>
<dbReference type="Pfam" id="PF04138">
    <property type="entry name" value="GtrA_DPMS_TM"/>
    <property type="match status" value="1"/>
</dbReference>
<dbReference type="GO" id="GO:0005886">
    <property type="term" value="C:plasma membrane"/>
    <property type="evidence" value="ECO:0007669"/>
    <property type="project" value="TreeGrafter"/>
</dbReference>
<feature type="transmembrane region" description="Helical" evidence="6">
    <location>
        <begin position="135"/>
        <end position="151"/>
    </location>
</feature>
<feature type="transmembrane region" description="Helical" evidence="6">
    <location>
        <begin position="95"/>
        <end position="115"/>
    </location>
</feature>
<dbReference type="EMBL" id="AP012319">
    <property type="protein sequence ID" value="BAL92659.1"/>
    <property type="molecule type" value="Genomic_DNA"/>
</dbReference>
<reference evidence="8 9" key="1">
    <citation type="submission" date="2012-02" db="EMBL/GenBank/DDBJ databases">
        <title>Complete genome sequence of Actinoplanes missouriensis 431 (= NBRC 102363).</title>
        <authorList>
            <person name="Ohnishi Y."/>
            <person name="Ishikawa J."/>
            <person name="Sekine M."/>
            <person name="Hosoyama A."/>
            <person name="Harada T."/>
            <person name="Narita H."/>
            <person name="Hata T."/>
            <person name="Konno Y."/>
            <person name="Tutikane K."/>
            <person name="Fujita N."/>
            <person name="Horinouchi S."/>
            <person name="Hayakawa M."/>
        </authorList>
    </citation>
    <scope>NUCLEOTIDE SEQUENCE [LARGE SCALE GENOMIC DNA]</scope>
    <source>
        <strain evidence="9">ATCC 14538 / DSM 43046 / CBS 188.64 / JCM 3121 / NBRC 102363 / NCIMB 12654 / NRRL B-3342 / UNCC 431</strain>
    </source>
</reference>
<dbReference type="Proteomes" id="UP000007882">
    <property type="component" value="Chromosome"/>
</dbReference>
<dbReference type="STRING" id="512565.AMIS_74390"/>
<dbReference type="GO" id="GO:0000271">
    <property type="term" value="P:polysaccharide biosynthetic process"/>
    <property type="evidence" value="ECO:0007669"/>
    <property type="project" value="InterPro"/>
</dbReference>
<protein>
    <submittedName>
        <fullName evidence="8">Putative GtrA-like protein</fullName>
    </submittedName>
</protein>
<name>I0HI22_ACTM4</name>
<dbReference type="HOGENOM" id="CLU_083873_0_2_11"/>
<accession>I0HI22</accession>
<proteinExistence type="inferred from homology"/>
<keyword evidence="4 6" id="KW-1133">Transmembrane helix</keyword>
<sequence>MTAAGTLGAVPPNPAQTSRLRTRLQALVRELGKFGTVGGISFAIDLAIFSVLRGSGTEPLLAKTISTVIATTVAFFGNRFWTWRHGQHTHMARQYTLFFVMNAIGLGISLAILALSHYGLGRIWPVFESQLADTISGQFVGTALATMFRFWSYRRFVFRVTGDSAKDQSVAPSSSSAH</sequence>
<gene>
    <name evidence="8" type="ordered locus">AMIS_74390</name>
</gene>
<feature type="transmembrane region" description="Helical" evidence="6">
    <location>
        <begin position="64"/>
        <end position="83"/>
    </location>
</feature>
<keyword evidence="5 6" id="KW-0472">Membrane</keyword>
<dbReference type="eggNOG" id="COG2246">
    <property type="taxonomic scope" value="Bacteria"/>
</dbReference>
<evidence type="ECO:0000259" key="7">
    <source>
        <dbReference type="Pfam" id="PF04138"/>
    </source>
</evidence>
<evidence type="ECO:0000313" key="8">
    <source>
        <dbReference type="EMBL" id="BAL92659.1"/>
    </source>
</evidence>
<dbReference type="InterPro" id="IPR051401">
    <property type="entry name" value="GtrA_CellWall_Glycosyl"/>
</dbReference>
<dbReference type="RefSeq" id="WP_014447543.1">
    <property type="nucleotide sequence ID" value="NC_017093.1"/>
</dbReference>
<dbReference type="InterPro" id="IPR007267">
    <property type="entry name" value="GtrA_DPMS_TM"/>
</dbReference>
<comment type="similarity">
    <text evidence="2">Belongs to the GtrA family.</text>
</comment>
<evidence type="ECO:0000313" key="9">
    <source>
        <dbReference type="Proteomes" id="UP000007882"/>
    </source>
</evidence>
<dbReference type="PANTHER" id="PTHR38459">
    <property type="entry name" value="PROPHAGE BACTOPRENOL-LINKED GLUCOSE TRANSLOCASE HOMOLOG"/>
    <property type="match status" value="1"/>
</dbReference>
<evidence type="ECO:0000256" key="3">
    <source>
        <dbReference type="ARBA" id="ARBA00022692"/>
    </source>
</evidence>
<evidence type="ECO:0000256" key="6">
    <source>
        <dbReference type="SAM" id="Phobius"/>
    </source>
</evidence>
<keyword evidence="3 6" id="KW-0812">Transmembrane</keyword>
<keyword evidence="9" id="KW-1185">Reference proteome</keyword>
<evidence type="ECO:0000256" key="5">
    <source>
        <dbReference type="ARBA" id="ARBA00023136"/>
    </source>
</evidence>
<dbReference type="KEGG" id="ams:AMIS_74390"/>
<feature type="domain" description="GtrA/DPMS transmembrane" evidence="7">
    <location>
        <begin position="33"/>
        <end position="158"/>
    </location>
</feature>
<feature type="transmembrane region" description="Helical" evidence="6">
    <location>
        <begin position="31"/>
        <end position="52"/>
    </location>
</feature>
<comment type="subcellular location">
    <subcellularLocation>
        <location evidence="1">Membrane</location>
        <topology evidence="1">Multi-pass membrane protein</topology>
    </subcellularLocation>
</comment>
<evidence type="ECO:0000256" key="1">
    <source>
        <dbReference type="ARBA" id="ARBA00004141"/>
    </source>
</evidence>
<dbReference type="OrthoDB" id="9807815at2"/>